<protein>
    <submittedName>
        <fullName evidence="2">Uncharacterized protein</fullName>
    </submittedName>
</protein>
<keyword evidence="1" id="KW-0812">Transmembrane</keyword>
<reference evidence="2 3" key="1">
    <citation type="journal article" date="2019" name="Nat. Ecol. Evol.">
        <title>Megaphylogeny resolves global patterns of mushroom evolution.</title>
        <authorList>
            <person name="Varga T."/>
            <person name="Krizsan K."/>
            <person name="Foldi C."/>
            <person name="Dima B."/>
            <person name="Sanchez-Garcia M."/>
            <person name="Sanchez-Ramirez S."/>
            <person name="Szollosi G.J."/>
            <person name="Szarkandi J.G."/>
            <person name="Papp V."/>
            <person name="Albert L."/>
            <person name="Andreopoulos W."/>
            <person name="Angelini C."/>
            <person name="Antonin V."/>
            <person name="Barry K.W."/>
            <person name="Bougher N.L."/>
            <person name="Buchanan P."/>
            <person name="Buyck B."/>
            <person name="Bense V."/>
            <person name="Catcheside P."/>
            <person name="Chovatia M."/>
            <person name="Cooper J."/>
            <person name="Damon W."/>
            <person name="Desjardin D."/>
            <person name="Finy P."/>
            <person name="Geml J."/>
            <person name="Haridas S."/>
            <person name="Hughes K."/>
            <person name="Justo A."/>
            <person name="Karasinski D."/>
            <person name="Kautmanova I."/>
            <person name="Kiss B."/>
            <person name="Kocsube S."/>
            <person name="Kotiranta H."/>
            <person name="LaButti K.M."/>
            <person name="Lechner B.E."/>
            <person name="Liimatainen K."/>
            <person name="Lipzen A."/>
            <person name="Lukacs Z."/>
            <person name="Mihaltcheva S."/>
            <person name="Morgado L.N."/>
            <person name="Niskanen T."/>
            <person name="Noordeloos M.E."/>
            <person name="Ohm R.A."/>
            <person name="Ortiz-Santana B."/>
            <person name="Ovrebo C."/>
            <person name="Racz N."/>
            <person name="Riley R."/>
            <person name="Savchenko A."/>
            <person name="Shiryaev A."/>
            <person name="Soop K."/>
            <person name="Spirin V."/>
            <person name="Szebenyi C."/>
            <person name="Tomsovsky M."/>
            <person name="Tulloss R.E."/>
            <person name="Uehling J."/>
            <person name="Grigoriev I.V."/>
            <person name="Vagvolgyi C."/>
            <person name="Papp T."/>
            <person name="Martin F.M."/>
            <person name="Miettinen O."/>
            <person name="Hibbett D.S."/>
            <person name="Nagy L.G."/>
        </authorList>
    </citation>
    <scope>NUCLEOTIDE SEQUENCE [LARGE SCALE GENOMIC DNA]</scope>
    <source>
        <strain evidence="2 3">CBS 962.96</strain>
    </source>
</reference>
<evidence type="ECO:0000313" key="2">
    <source>
        <dbReference type="EMBL" id="THU88079.1"/>
    </source>
</evidence>
<evidence type="ECO:0000256" key="1">
    <source>
        <dbReference type="SAM" id="Phobius"/>
    </source>
</evidence>
<accession>A0A4S8LGF5</accession>
<keyword evidence="1" id="KW-1133">Transmembrane helix</keyword>
<organism evidence="2 3">
    <name type="scientific">Dendrothele bispora (strain CBS 962.96)</name>
    <dbReference type="NCBI Taxonomy" id="1314807"/>
    <lineage>
        <taxon>Eukaryota</taxon>
        <taxon>Fungi</taxon>
        <taxon>Dikarya</taxon>
        <taxon>Basidiomycota</taxon>
        <taxon>Agaricomycotina</taxon>
        <taxon>Agaricomycetes</taxon>
        <taxon>Agaricomycetidae</taxon>
        <taxon>Agaricales</taxon>
        <taxon>Agaricales incertae sedis</taxon>
        <taxon>Dendrothele</taxon>
    </lineage>
</organism>
<keyword evidence="1" id="KW-0472">Membrane</keyword>
<dbReference type="Proteomes" id="UP000297245">
    <property type="component" value="Unassembled WGS sequence"/>
</dbReference>
<keyword evidence="3" id="KW-1185">Reference proteome</keyword>
<dbReference type="AlphaFoldDB" id="A0A4S8LGF5"/>
<dbReference type="EMBL" id="ML179423">
    <property type="protein sequence ID" value="THU88079.1"/>
    <property type="molecule type" value="Genomic_DNA"/>
</dbReference>
<feature type="transmembrane region" description="Helical" evidence="1">
    <location>
        <begin position="52"/>
        <end position="73"/>
    </location>
</feature>
<gene>
    <name evidence="2" type="ORF">K435DRAFT_319285</name>
</gene>
<evidence type="ECO:0000313" key="3">
    <source>
        <dbReference type="Proteomes" id="UP000297245"/>
    </source>
</evidence>
<proteinExistence type="predicted"/>
<name>A0A4S8LGF5_DENBC</name>
<sequence>MFGGCSFGARLLSKNYLLPYSLDYKKKFSLSAFDIDADHQTIFCIYKQHISLFFFCPFCLCFRFLAPGFPLLVL</sequence>